<protein>
    <recommendedName>
        <fullName evidence="2">VWFA domain-containing protein</fullName>
    </recommendedName>
</protein>
<feature type="domain" description="VWFA" evidence="2">
    <location>
        <begin position="53"/>
        <end position="242"/>
    </location>
</feature>
<comment type="caution">
    <text evidence="3">The sequence shown here is derived from an EMBL/GenBank/DDBJ whole genome shotgun (WGS) entry which is preliminary data.</text>
</comment>
<feature type="signal peptide" evidence="1">
    <location>
        <begin position="1"/>
        <end position="18"/>
    </location>
</feature>
<keyword evidence="4" id="KW-1185">Reference proteome</keyword>
<dbReference type="InterPro" id="IPR052969">
    <property type="entry name" value="Thr-specific_kinase-like"/>
</dbReference>
<dbReference type="PANTHER" id="PTHR47763">
    <property type="entry name" value="ALPHA-PROTEIN KINASE VWKA"/>
    <property type="match status" value="1"/>
</dbReference>
<dbReference type="Gene3D" id="3.40.50.410">
    <property type="entry name" value="von Willebrand factor, type A domain"/>
    <property type="match status" value="1"/>
</dbReference>
<feature type="chain" id="PRO_5043043431" description="VWFA domain-containing protein" evidence="1">
    <location>
        <begin position="19"/>
        <end position="423"/>
    </location>
</feature>
<dbReference type="PANTHER" id="PTHR47763:SF4">
    <property type="entry name" value="ALPHA-PROTEIN KINASE VWKA"/>
    <property type="match status" value="1"/>
</dbReference>
<dbReference type="SUPFAM" id="SSF53300">
    <property type="entry name" value="vWA-like"/>
    <property type="match status" value="1"/>
</dbReference>
<reference evidence="4" key="1">
    <citation type="journal article" date="2023" name="Mol. Phylogenet. Evol.">
        <title>Genome-scale phylogeny and comparative genomics of the fungal order Sordariales.</title>
        <authorList>
            <person name="Hensen N."/>
            <person name="Bonometti L."/>
            <person name="Westerberg I."/>
            <person name="Brannstrom I.O."/>
            <person name="Guillou S."/>
            <person name="Cros-Aarteil S."/>
            <person name="Calhoun S."/>
            <person name="Haridas S."/>
            <person name="Kuo A."/>
            <person name="Mondo S."/>
            <person name="Pangilinan J."/>
            <person name="Riley R."/>
            <person name="LaButti K."/>
            <person name="Andreopoulos B."/>
            <person name="Lipzen A."/>
            <person name="Chen C."/>
            <person name="Yan M."/>
            <person name="Daum C."/>
            <person name="Ng V."/>
            <person name="Clum A."/>
            <person name="Steindorff A."/>
            <person name="Ohm R.A."/>
            <person name="Martin F."/>
            <person name="Silar P."/>
            <person name="Natvig D.O."/>
            <person name="Lalanne C."/>
            <person name="Gautier V."/>
            <person name="Ament-Velasquez S.L."/>
            <person name="Kruys A."/>
            <person name="Hutchinson M.I."/>
            <person name="Powell A.J."/>
            <person name="Barry K."/>
            <person name="Miller A.N."/>
            <person name="Grigoriev I.V."/>
            <person name="Debuchy R."/>
            <person name="Gladieux P."/>
            <person name="Hiltunen Thoren M."/>
            <person name="Johannesson H."/>
        </authorList>
    </citation>
    <scope>NUCLEOTIDE SEQUENCE [LARGE SCALE GENOMIC DNA]</scope>
    <source>
        <strain evidence="4">CBS 284.82</strain>
    </source>
</reference>
<evidence type="ECO:0000313" key="3">
    <source>
        <dbReference type="EMBL" id="KAK4039110.1"/>
    </source>
</evidence>
<dbReference type="InterPro" id="IPR002035">
    <property type="entry name" value="VWF_A"/>
</dbReference>
<sequence length="423" mass="42473">MRFSITALISALAGSALGTPGVSPASVSQAANPGSSFYVDKVVNTPEIPPKPDVVLLVDVTGSMSGPIGNIKTNLATVISTVKASQPAAEFAIASFGDIADPNPFQVRQGLTGDEAPLQAAVNSLAAGGGGDLPEDWINALYRLSTGDIAFRDGSSRVVVVVGDAPSHDPSGGHALGEAIAALQAKNIRVIAVDVGSINALNQATAVTDATGGVIVGSAANTVSDAIVNGLKNLDVTVTPEVVSCDAGLTLAFAPAETKVPSGTAATFNETVQVAGDATQGATLHCSTRFLLNGAPGGDAFTQTVAVKVNDVTPPTVSCADGPNPAGSTNPDKNANFWTLTAQDNVDDKKDLAILVRDSVSGAQFGPYAPGTTIKLVQAPGATPNVKPGTGAVNWRITLKGCAVLVVKDKAGNEATASCCARP</sequence>
<evidence type="ECO:0000313" key="4">
    <source>
        <dbReference type="Proteomes" id="UP001303115"/>
    </source>
</evidence>
<dbReference type="InterPro" id="IPR036465">
    <property type="entry name" value="vWFA_dom_sf"/>
</dbReference>
<dbReference type="CDD" id="cd00198">
    <property type="entry name" value="vWFA"/>
    <property type="match status" value="1"/>
</dbReference>
<dbReference type="PROSITE" id="PS50234">
    <property type="entry name" value="VWFA"/>
    <property type="match status" value="1"/>
</dbReference>
<accession>A0AAN6SR10</accession>
<name>A0AAN6SR10_9PEZI</name>
<evidence type="ECO:0000256" key="1">
    <source>
        <dbReference type="SAM" id="SignalP"/>
    </source>
</evidence>
<dbReference type="Pfam" id="PF00092">
    <property type="entry name" value="VWA"/>
    <property type="match status" value="1"/>
</dbReference>
<dbReference type="EMBL" id="MU854410">
    <property type="protein sequence ID" value="KAK4039110.1"/>
    <property type="molecule type" value="Genomic_DNA"/>
</dbReference>
<evidence type="ECO:0000259" key="2">
    <source>
        <dbReference type="PROSITE" id="PS50234"/>
    </source>
</evidence>
<dbReference type="AlphaFoldDB" id="A0AAN6SR10"/>
<proteinExistence type="predicted"/>
<dbReference type="SMART" id="SM00327">
    <property type="entry name" value="VWA"/>
    <property type="match status" value="1"/>
</dbReference>
<organism evidence="3 4">
    <name type="scientific">Parachaetomium inaequale</name>
    <dbReference type="NCBI Taxonomy" id="2588326"/>
    <lineage>
        <taxon>Eukaryota</taxon>
        <taxon>Fungi</taxon>
        <taxon>Dikarya</taxon>
        <taxon>Ascomycota</taxon>
        <taxon>Pezizomycotina</taxon>
        <taxon>Sordariomycetes</taxon>
        <taxon>Sordariomycetidae</taxon>
        <taxon>Sordariales</taxon>
        <taxon>Chaetomiaceae</taxon>
        <taxon>Parachaetomium</taxon>
    </lineage>
</organism>
<dbReference type="Proteomes" id="UP001303115">
    <property type="component" value="Unassembled WGS sequence"/>
</dbReference>
<gene>
    <name evidence="3" type="ORF">C8A01DRAFT_36943</name>
</gene>
<keyword evidence="1" id="KW-0732">Signal</keyword>